<dbReference type="STRING" id="60517.A0A0R3VV75"/>
<keyword evidence="6 11" id="KW-0967">Endosome</keyword>
<evidence type="ECO:0000256" key="7">
    <source>
        <dbReference type="ARBA" id="ARBA00022801"/>
    </source>
</evidence>
<comment type="catalytic activity">
    <reaction evidence="1 11">
        <text>a 1,2-diacyl-sn-glycero-3-phospho-(1D-myo-inositol-4,5-bisphosphate) + H2O = a 1,2-diacyl-sn-glycero-3-phospho-(1D-myo-inositol-5-phosphate) + phosphate</text>
        <dbReference type="Rhea" id="RHEA:25674"/>
        <dbReference type="ChEBI" id="CHEBI:15377"/>
        <dbReference type="ChEBI" id="CHEBI:43474"/>
        <dbReference type="ChEBI" id="CHEBI:57795"/>
        <dbReference type="ChEBI" id="CHEBI:58456"/>
        <dbReference type="EC" id="3.1.3.78"/>
    </reaction>
</comment>
<dbReference type="OrthoDB" id="9939933at2759"/>
<protein>
    <recommendedName>
        <fullName evidence="4 11">Phosphatidylinositol-4,5-bisphosphate 4-phosphatase</fullName>
        <ecNumber evidence="4 11">3.1.3.78</ecNumber>
    </recommendedName>
</protein>
<keyword evidence="9 11" id="KW-0472">Membrane</keyword>
<evidence type="ECO:0000256" key="5">
    <source>
        <dbReference type="ARBA" id="ARBA00022692"/>
    </source>
</evidence>
<keyword evidence="5 11" id="KW-0812">Transmembrane</keyword>
<accession>A0A0R3VV75</accession>
<keyword evidence="8 11" id="KW-1133">Transmembrane helix</keyword>
<dbReference type="EMBL" id="UYRS01000293">
    <property type="protein sequence ID" value="VDK22790.1"/>
    <property type="molecule type" value="Genomic_DNA"/>
</dbReference>
<dbReference type="GO" id="GO:0031902">
    <property type="term" value="C:late endosome membrane"/>
    <property type="evidence" value="ECO:0007669"/>
    <property type="project" value="UniProtKB-SubCell"/>
</dbReference>
<evidence type="ECO:0000256" key="9">
    <source>
        <dbReference type="ARBA" id="ARBA00023136"/>
    </source>
</evidence>
<evidence type="ECO:0000313" key="14">
    <source>
        <dbReference type="Proteomes" id="UP000282613"/>
    </source>
</evidence>
<dbReference type="AlphaFoldDB" id="A0A0R3VV75"/>
<dbReference type="GO" id="GO:0030670">
    <property type="term" value="C:phagocytic vesicle membrane"/>
    <property type="evidence" value="ECO:0007669"/>
    <property type="project" value="TreeGrafter"/>
</dbReference>
<dbReference type="GO" id="GO:0034597">
    <property type="term" value="F:phosphatidylinositol-4,5-bisphosphate 4-phosphatase activity"/>
    <property type="evidence" value="ECO:0007669"/>
    <property type="project" value="UniProtKB-EC"/>
</dbReference>
<gene>
    <name evidence="13" type="ORF">TASK_LOCUS1275</name>
</gene>
<dbReference type="GO" id="GO:0005765">
    <property type="term" value="C:lysosomal membrane"/>
    <property type="evidence" value="ECO:0007669"/>
    <property type="project" value="UniProtKB-SubCell"/>
</dbReference>
<dbReference type="EC" id="3.1.3.78" evidence="4 11"/>
<proteinExistence type="predicted"/>
<keyword evidence="14" id="KW-1185">Reference proteome</keyword>
<evidence type="ECO:0000256" key="3">
    <source>
        <dbReference type="ARBA" id="ARBA00004155"/>
    </source>
</evidence>
<dbReference type="GO" id="GO:0005886">
    <property type="term" value="C:plasma membrane"/>
    <property type="evidence" value="ECO:0007669"/>
    <property type="project" value="TreeGrafter"/>
</dbReference>
<evidence type="ECO:0000256" key="11">
    <source>
        <dbReference type="RuleBase" id="RU365008"/>
    </source>
</evidence>
<dbReference type="Proteomes" id="UP000282613">
    <property type="component" value="Unassembled WGS sequence"/>
</dbReference>
<name>A0A0R3VV75_TAEAS</name>
<dbReference type="InterPro" id="IPR019178">
    <property type="entry name" value="PtdIns-P2-Ptase"/>
</dbReference>
<evidence type="ECO:0000256" key="12">
    <source>
        <dbReference type="SAM" id="MobiDB-lite"/>
    </source>
</evidence>
<dbReference type="PANTHER" id="PTHR21014:SF6">
    <property type="entry name" value="PHOSPHATIDYLINOSITOL-4,5-BISPHOSPHATE 4-PHOSPHATASE"/>
    <property type="match status" value="1"/>
</dbReference>
<dbReference type="Pfam" id="PF09788">
    <property type="entry name" value="Tmemb_55A"/>
    <property type="match status" value="2"/>
</dbReference>
<evidence type="ECO:0000313" key="13">
    <source>
        <dbReference type="EMBL" id="VDK22790.1"/>
    </source>
</evidence>
<evidence type="ECO:0000256" key="8">
    <source>
        <dbReference type="ARBA" id="ARBA00022989"/>
    </source>
</evidence>
<dbReference type="WBParaSite" id="TASK_0000127401-mRNA-1">
    <property type="protein sequence ID" value="TASK_0000127401-mRNA-1"/>
    <property type="gene ID" value="TASK_0000127401"/>
</dbReference>
<comment type="function">
    <text evidence="11">Catalyzes the hydrolysis of phosphatidylinositol-4,5-bisphosphate (PtdIns-4,5-P2) to phosphatidylinositol-4-phosphate (PtdIns-4-P).</text>
</comment>
<evidence type="ECO:0000256" key="1">
    <source>
        <dbReference type="ARBA" id="ARBA00001261"/>
    </source>
</evidence>
<feature type="transmembrane region" description="Helical" evidence="11">
    <location>
        <begin position="213"/>
        <end position="233"/>
    </location>
</feature>
<evidence type="ECO:0000256" key="6">
    <source>
        <dbReference type="ARBA" id="ARBA00022753"/>
    </source>
</evidence>
<evidence type="ECO:0000256" key="4">
    <source>
        <dbReference type="ARBA" id="ARBA00012936"/>
    </source>
</evidence>
<dbReference type="GO" id="GO:0046856">
    <property type="term" value="P:phosphatidylinositol dephosphorylation"/>
    <property type="evidence" value="ECO:0007669"/>
    <property type="project" value="InterPro"/>
</dbReference>
<evidence type="ECO:0000313" key="15">
    <source>
        <dbReference type="WBParaSite" id="TASK_0000127401-mRNA-1"/>
    </source>
</evidence>
<dbReference type="PANTHER" id="PTHR21014">
    <property type="entry name" value="PHOSPHATIDYLINOSITOL-4,5-BISPHOSPHATE 4-PHOSPHATASE"/>
    <property type="match status" value="1"/>
</dbReference>
<evidence type="ECO:0000256" key="10">
    <source>
        <dbReference type="ARBA" id="ARBA00023228"/>
    </source>
</evidence>
<feature type="transmembrane region" description="Helical" evidence="11">
    <location>
        <begin position="245"/>
        <end position="266"/>
    </location>
</feature>
<sequence>MDERTALLQEPGAGHSRPINEHAETRSSDCEPTTKCQVCNTIIPIANKEKQLVVKCPSCGEATPIKGPPTGKQYVRCQCNCLLICKSTATRVGCPRENCLRVINLNGPNASGYQAGDAGGEGIGGSGGSSGVGTGTFPNRGGFRVTCGNCHRPFSIPTPQSYRPNTFGADFVNRLVSCLSGGAAPNVSGLIAARCPQCRKVTSIGQAYARTRWVGYLILTLIFLIIAIGVTLGTANAAKSQHGLYFLWSVLYLLVLVCAIRTFMFFRMPISALELPVMHA</sequence>
<reference evidence="13 14" key="2">
    <citation type="submission" date="2018-11" db="EMBL/GenBank/DDBJ databases">
        <authorList>
            <consortium name="Pathogen Informatics"/>
        </authorList>
    </citation>
    <scope>NUCLEOTIDE SEQUENCE [LARGE SCALE GENOMIC DNA]</scope>
</reference>
<evidence type="ECO:0000256" key="2">
    <source>
        <dbReference type="ARBA" id="ARBA00004107"/>
    </source>
</evidence>
<comment type="subcellular location">
    <subcellularLocation>
        <location evidence="2 11">Late endosome membrane</location>
        <topology evidence="2 11">Multi-pass membrane protein</topology>
    </subcellularLocation>
    <subcellularLocation>
        <location evidence="3 11">Lysosome membrane</location>
        <topology evidence="3 11">Multi-pass membrane protein</topology>
    </subcellularLocation>
</comment>
<feature type="region of interest" description="Disordered" evidence="12">
    <location>
        <begin position="1"/>
        <end position="30"/>
    </location>
</feature>
<keyword evidence="10 11" id="KW-0458">Lysosome</keyword>
<keyword evidence="7 11" id="KW-0378">Hydrolase</keyword>
<feature type="compositionally biased region" description="Basic and acidic residues" evidence="12">
    <location>
        <begin position="18"/>
        <end position="29"/>
    </location>
</feature>
<organism evidence="15">
    <name type="scientific">Taenia asiatica</name>
    <name type="common">Asian tapeworm</name>
    <dbReference type="NCBI Taxonomy" id="60517"/>
    <lineage>
        <taxon>Eukaryota</taxon>
        <taxon>Metazoa</taxon>
        <taxon>Spiralia</taxon>
        <taxon>Lophotrochozoa</taxon>
        <taxon>Platyhelminthes</taxon>
        <taxon>Cestoda</taxon>
        <taxon>Eucestoda</taxon>
        <taxon>Cyclophyllidea</taxon>
        <taxon>Taeniidae</taxon>
        <taxon>Taenia</taxon>
    </lineage>
</organism>
<reference evidence="15" key="1">
    <citation type="submission" date="2017-02" db="UniProtKB">
        <authorList>
            <consortium name="WormBaseParasite"/>
        </authorList>
    </citation>
    <scope>IDENTIFICATION</scope>
</reference>